<keyword evidence="1" id="KW-1133">Transmembrane helix</keyword>
<feature type="domain" description="Sporulation stage II protein D amidase enhancer LytB N-terminal" evidence="2">
    <location>
        <begin position="73"/>
        <end position="177"/>
    </location>
</feature>
<gene>
    <name evidence="3" type="ORF">IJ22_42140</name>
</gene>
<dbReference type="GO" id="GO:0030288">
    <property type="term" value="C:outer membrane-bounded periplasmic space"/>
    <property type="evidence" value="ECO:0007669"/>
    <property type="project" value="TreeGrafter"/>
</dbReference>
<dbReference type="InterPro" id="IPR014225">
    <property type="entry name" value="Spore_II_D_firmicutes"/>
</dbReference>
<dbReference type="STRING" id="162209.IJ22_42140"/>
<evidence type="ECO:0000313" key="4">
    <source>
        <dbReference type="Proteomes" id="UP000061660"/>
    </source>
</evidence>
<dbReference type="KEGG" id="pnp:IJ22_42140"/>
<dbReference type="InterPro" id="IPR013693">
    <property type="entry name" value="SpoIID/LytB_N"/>
</dbReference>
<evidence type="ECO:0000259" key="2">
    <source>
        <dbReference type="Pfam" id="PF08486"/>
    </source>
</evidence>
<reference evidence="3 4" key="2">
    <citation type="journal article" date="2016" name="Genome Announc.">
        <title>Complete Genome Sequences of Two Interactive Moderate Thermophiles, Paenibacillus napthalenovorans 32O-Y and Paenibacillus sp. 32O-W.</title>
        <authorList>
            <person name="Butler R.R.III."/>
            <person name="Wang J."/>
            <person name="Stark B.C."/>
            <person name="Pombert J.F."/>
        </authorList>
    </citation>
    <scope>NUCLEOTIDE SEQUENCE [LARGE SCALE GENOMIC DNA]</scope>
    <source>
        <strain evidence="3 4">32O-Y</strain>
    </source>
</reference>
<keyword evidence="4" id="KW-1185">Reference proteome</keyword>
<dbReference type="GO" id="GO:0030435">
    <property type="term" value="P:sporulation resulting in formation of a cellular spore"/>
    <property type="evidence" value="ECO:0007669"/>
    <property type="project" value="InterPro"/>
</dbReference>
<dbReference type="InterPro" id="IPR051922">
    <property type="entry name" value="Bact_Sporulation_Assoc"/>
</dbReference>
<dbReference type="Proteomes" id="UP000061660">
    <property type="component" value="Chromosome"/>
</dbReference>
<dbReference type="NCBIfam" id="TIGR02669">
    <property type="entry name" value="SpoIID_LytB"/>
    <property type="match status" value="1"/>
</dbReference>
<dbReference type="AlphaFoldDB" id="A0A0U2WDP7"/>
<dbReference type="InterPro" id="IPR013486">
    <property type="entry name" value="SpoIID/LytB"/>
</dbReference>
<protein>
    <submittedName>
        <fullName evidence="3">Stage II sporulation protein D</fullName>
    </submittedName>
</protein>
<name>A0A0U2WDP7_9BACL</name>
<evidence type="ECO:0000313" key="3">
    <source>
        <dbReference type="EMBL" id="ALS24510.1"/>
    </source>
</evidence>
<dbReference type="PANTHER" id="PTHR30032:SF4">
    <property type="entry name" value="AMIDASE ENHANCER"/>
    <property type="match status" value="1"/>
</dbReference>
<dbReference type="NCBIfam" id="TIGR02870">
    <property type="entry name" value="spore_II_D"/>
    <property type="match status" value="1"/>
</dbReference>
<dbReference type="Pfam" id="PF08486">
    <property type="entry name" value="SpoIID"/>
    <property type="match status" value="1"/>
</dbReference>
<feature type="transmembrane region" description="Helical" evidence="1">
    <location>
        <begin position="12"/>
        <end position="35"/>
    </location>
</feature>
<reference evidence="4" key="1">
    <citation type="submission" date="2015-12" db="EMBL/GenBank/DDBJ databases">
        <title>Complete genome sequences of two moderately thermophilic Paenibacillus species.</title>
        <authorList>
            <person name="Butler R.III."/>
            <person name="Wang J."/>
            <person name="Stark B.C."/>
            <person name="Pombert J.-F."/>
        </authorList>
    </citation>
    <scope>NUCLEOTIDE SEQUENCE [LARGE SCALE GENOMIC DNA]</scope>
    <source>
        <strain evidence="4">32O-Y</strain>
    </source>
</reference>
<keyword evidence="1" id="KW-0472">Membrane</keyword>
<accession>A0A0U2WDP7</accession>
<proteinExistence type="predicted"/>
<evidence type="ECO:0000256" key="1">
    <source>
        <dbReference type="SAM" id="Phobius"/>
    </source>
</evidence>
<dbReference type="PANTHER" id="PTHR30032">
    <property type="entry name" value="N-ACETYLMURAMOYL-L-ALANINE AMIDASE-RELATED"/>
    <property type="match status" value="1"/>
</dbReference>
<dbReference type="RefSeq" id="WP_062410159.1">
    <property type="nucleotide sequence ID" value="NZ_CP013652.1"/>
</dbReference>
<dbReference type="PATRIC" id="fig|162209.4.peg.4460"/>
<organism evidence="3 4">
    <name type="scientific">Paenibacillus naphthalenovorans</name>
    <dbReference type="NCBI Taxonomy" id="162209"/>
    <lineage>
        <taxon>Bacteria</taxon>
        <taxon>Bacillati</taxon>
        <taxon>Bacillota</taxon>
        <taxon>Bacilli</taxon>
        <taxon>Bacillales</taxon>
        <taxon>Paenibacillaceae</taxon>
        <taxon>Paenibacillus</taxon>
    </lineage>
</organism>
<keyword evidence="1" id="KW-0812">Transmembrane</keyword>
<dbReference type="EMBL" id="CP013652">
    <property type="protein sequence ID" value="ALS24510.1"/>
    <property type="molecule type" value="Genomic_DNA"/>
</dbReference>
<dbReference type="OrthoDB" id="9794671at2"/>
<sequence>MKYKQPNRPQKSWIRWFAVWLASFTAVVVLMPALLVRTVPGSAPVPDAVNIKDSMEVSRQGEPPWIPVYLAKEKRTELVSLEQYVRGVVAAEMPMEFELEALKAQAMAARTYILRRLLDGDQSSVPVPEAMVTDTTAHQVYVTDQELKQRWGEENYVSYMEKLNRAVTETKDIILTYQGQPIEASFFSTSNGYTENSEDYWNVALPYLRSVASPWDAKLSPRYKETITLTGKEFQRMLGLSSAIPVTSGNTSSIKVIERSAGNRIKKLSINGKLFTGREVREKLGLNSSQFQWKYTNGKWEITTFGYGHGVGMSQWGANGMAKESRKAEEIVKYYYTGIELGKASNLLKGKSF</sequence>